<accession>A0A835FI69</accession>
<organism evidence="3 4">
    <name type="scientific">Digitaria exilis</name>
    <dbReference type="NCBI Taxonomy" id="1010633"/>
    <lineage>
        <taxon>Eukaryota</taxon>
        <taxon>Viridiplantae</taxon>
        <taxon>Streptophyta</taxon>
        <taxon>Embryophyta</taxon>
        <taxon>Tracheophyta</taxon>
        <taxon>Spermatophyta</taxon>
        <taxon>Magnoliopsida</taxon>
        <taxon>Liliopsida</taxon>
        <taxon>Poales</taxon>
        <taxon>Poaceae</taxon>
        <taxon>PACMAD clade</taxon>
        <taxon>Panicoideae</taxon>
        <taxon>Panicodae</taxon>
        <taxon>Paniceae</taxon>
        <taxon>Anthephorinae</taxon>
        <taxon>Digitaria</taxon>
    </lineage>
</organism>
<gene>
    <name evidence="3" type="ORF">HU200_010854</name>
</gene>
<dbReference type="AlphaFoldDB" id="A0A835FI69"/>
<protein>
    <recommendedName>
        <fullName evidence="5">FBD domain-containing protein</fullName>
    </recommendedName>
</protein>
<dbReference type="OrthoDB" id="690805at2759"/>
<feature type="domain" description="FBD" evidence="1">
    <location>
        <begin position="166"/>
        <end position="203"/>
    </location>
</feature>
<feature type="domain" description="F-box/LRR-repeat protein 15/At3g58940/PEG3-like LRR" evidence="2">
    <location>
        <begin position="1"/>
        <end position="145"/>
    </location>
</feature>
<dbReference type="InterPro" id="IPR055411">
    <property type="entry name" value="LRR_FXL15/At3g58940/PEG3-like"/>
</dbReference>
<dbReference type="PANTHER" id="PTHR32141:SF136">
    <property type="entry name" value="OS07G0287000 PROTEIN"/>
    <property type="match status" value="1"/>
</dbReference>
<reference evidence="3" key="1">
    <citation type="submission" date="2020-07" db="EMBL/GenBank/DDBJ databases">
        <title>Genome sequence and genetic diversity analysis of an under-domesticated orphan crop, white fonio (Digitaria exilis).</title>
        <authorList>
            <person name="Bennetzen J.L."/>
            <person name="Chen S."/>
            <person name="Ma X."/>
            <person name="Wang X."/>
            <person name="Yssel A.E.J."/>
            <person name="Chaluvadi S.R."/>
            <person name="Johnson M."/>
            <person name="Gangashetty P."/>
            <person name="Hamidou F."/>
            <person name="Sanogo M.D."/>
            <person name="Zwaenepoel A."/>
            <person name="Wallace J."/>
            <person name="Van De Peer Y."/>
            <person name="Van Deynze A."/>
        </authorList>
    </citation>
    <scope>NUCLEOTIDE SEQUENCE</scope>
    <source>
        <tissue evidence="3">Leaves</tissue>
    </source>
</reference>
<evidence type="ECO:0008006" key="5">
    <source>
        <dbReference type="Google" id="ProtNLM"/>
    </source>
</evidence>
<dbReference type="Pfam" id="PF08387">
    <property type="entry name" value="FBD"/>
    <property type="match status" value="1"/>
</dbReference>
<proteinExistence type="predicted"/>
<name>A0A835FI69_9POAL</name>
<evidence type="ECO:0000313" key="4">
    <source>
        <dbReference type="Proteomes" id="UP000636709"/>
    </source>
</evidence>
<comment type="caution">
    <text evidence="3">The sequence shown here is derived from an EMBL/GenBank/DDBJ whole genome shotgun (WGS) entry which is preliminary data.</text>
</comment>
<dbReference type="PANTHER" id="PTHR32141">
    <property type="match status" value="1"/>
</dbReference>
<evidence type="ECO:0000259" key="1">
    <source>
        <dbReference type="Pfam" id="PF08387"/>
    </source>
</evidence>
<keyword evidence="4" id="KW-1185">Reference proteome</keyword>
<dbReference type="InterPro" id="IPR055302">
    <property type="entry name" value="F-box_dom-containing"/>
</dbReference>
<dbReference type="InterPro" id="IPR006566">
    <property type="entry name" value="FBD"/>
</dbReference>
<sequence length="211" mass="24032">MISNSPGIDAMVLDTNFGHRRLCLSMPRLRYLAVSVRYFDKVEEVELEHLVVEDASSLERLLLHHLNYGPSVRITGATKLKMLGYLGTGFPTIELGDSIFKGMVPVSFVEQFSTVTILALAMPKPKLKLVIDYLRCFPCLEKLIVKFNFNIWKSVEPGLHWDPFAPIECLDHTLKTIELQSYDGLKTHVEFAKFFVKRAKVLKLDIAMQSM</sequence>
<dbReference type="EMBL" id="JACEFO010000773">
    <property type="protein sequence ID" value="KAF8757339.1"/>
    <property type="molecule type" value="Genomic_DNA"/>
</dbReference>
<evidence type="ECO:0000313" key="3">
    <source>
        <dbReference type="EMBL" id="KAF8757339.1"/>
    </source>
</evidence>
<dbReference type="Proteomes" id="UP000636709">
    <property type="component" value="Unassembled WGS sequence"/>
</dbReference>
<evidence type="ECO:0000259" key="2">
    <source>
        <dbReference type="Pfam" id="PF24758"/>
    </source>
</evidence>
<dbReference type="Pfam" id="PF24758">
    <property type="entry name" value="LRR_At5g56370"/>
    <property type="match status" value="1"/>
</dbReference>